<dbReference type="RefSeq" id="WP_179661821.1">
    <property type="nucleotide sequence ID" value="NZ_JACBZR010000002.1"/>
</dbReference>
<gene>
    <name evidence="1" type="ORF">BJ988_005962</name>
</gene>
<dbReference type="Proteomes" id="UP000564496">
    <property type="component" value="Unassembled WGS sequence"/>
</dbReference>
<evidence type="ECO:0000313" key="1">
    <source>
        <dbReference type="EMBL" id="NYI81254.1"/>
    </source>
</evidence>
<protein>
    <submittedName>
        <fullName evidence="1">Uncharacterized protein</fullName>
    </submittedName>
</protein>
<proteinExistence type="predicted"/>
<name>A0A7Z0DT21_9ACTN</name>
<dbReference type="EMBL" id="JACBZR010000002">
    <property type="protein sequence ID" value="NYI81254.1"/>
    <property type="molecule type" value="Genomic_DNA"/>
</dbReference>
<comment type="caution">
    <text evidence="1">The sequence shown here is derived from an EMBL/GenBank/DDBJ whole genome shotgun (WGS) entry which is preliminary data.</text>
</comment>
<dbReference type="AlphaFoldDB" id="A0A7Z0DT21"/>
<sequence>MPADPDLMEEIYAFARARAVERTQRKGMDLQARQFATSDLRYLQTAYAKTKWDGTNAAISAAIDVFRKAAMRDSDHPDYDPIWTLPEK</sequence>
<evidence type="ECO:0000313" key="2">
    <source>
        <dbReference type="Proteomes" id="UP000564496"/>
    </source>
</evidence>
<reference evidence="1 2" key="1">
    <citation type="submission" date="2020-07" db="EMBL/GenBank/DDBJ databases">
        <title>Sequencing the genomes of 1000 actinobacteria strains.</title>
        <authorList>
            <person name="Klenk H.-P."/>
        </authorList>
    </citation>
    <scope>NUCLEOTIDE SEQUENCE [LARGE SCALE GENOMIC DNA]</scope>
    <source>
        <strain evidence="1 2">DSM 26487</strain>
    </source>
</reference>
<organism evidence="1 2">
    <name type="scientific">Nocardioides panzhihuensis</name>
    <dbReference type="NCBI Taxonomy" id="860243"/>
    <lineage>
        <taxon>Bacteria</taxon>
        <taxon>Bacillati</taxon>
        <taxon>Actinomycetota</taxon>
        <taxon>Actinomycetes</taxon>
        <taxon>Propionibacteriales</taxon>
        <taxon>Nocardioidaceae</taxon>
        <taxon>Nocardioides</taxon>
    </lineage>
</organism>
<accession>A0A7Z0DT21</accession>
<keyword evidence="2" id="KW-1185">Reference proteome</keyword>